<evidence type="ECO:0000256" key="1">
    <source>
        <dbReference type="SAM" id="Phobius"/>
    </source>
</evidence>
<reference evidence="3" key="1">
    <citation type="submission" date="2016-10" db="EMBL/GenBank/DDBJ databases">
        <title>Frankia sp. NRRL B-16386 Genome sequencing.</title>
        <authorList>
            <person name="Ghodhbane-Gtari F."/>
            <person name="Swanson E."/>
            <person name="Gueddou A."/>
            <person name="Hezbri K."/>
            <person name="Ktari K."/>
            <person name="Nouioui I."/>
            <person name="Morris K."/>
            <person name="Simpson S."/>
            <person name="Abebe-Akele F."/>
            <person name="Thomas K."/>
            <person name="Gtari M."/>
            <person name="Tisa L.S."/>
        </authorList>
    </citation>
    <scope>NUCLEOTIDE SEQUENCE [LARGE SCALE GENOMIC DNA]</scope>
    <source>
        <strain evidence="3">NRRL B-16386</strain>
    </source>
</reference>
<evidence type="ECO:0000313" key="2">
    <source>
        <dbReference type="EMBL" id="ONH30636.1"/>
    </source>
</evidence>
<organism evidence="2 3">
    <name type="scientific">Pseudofrankia asymbiotica</name>
    <dbReference type="NCBI Taxonomy" id="1834516"/>
    <lineage>
        <taxon>Bacteria</taxon>
        <taxon>Bacillati</taxon>
        <taxon>Actinomycetota</taxon>
        <taxon>Actinomycetes</taxon>
        <taxon>Frankiales</taxon>
        <taxon>Frankiaceae</taxon>
        <taxon>Pseudofrankia</taxon>
    </lineage>
</organism>
<comment type="caution">
    <text evidence="2">The sequence shown here is derived from an EMBL/GenBank/DDBJ whole genome shotgun (WGS) entry which is preliminary data.</text>
</comment>
<feature type="transmembrane region" description="Helical" evidence="1">
    <location>
        <begin position="21"/>
        <end position="43"/>
    </location>
</feature>
<dbReference type="AlphaFoldDB" id="A0A1V2IDV3"/>
<dbReference type="STRING" id="1834516.BL253_12990"/>
<evidence type="ECO:0000313" key="3">
    <source>
        <dbReference type="Proteomes" id="UP000188929"/>
    </source>
</evidence>
<name>A0A1V2IDV3_9ACTN</name>
<keyword evidence="1" id="KW-0472">Membrane</keyword>
<keyword evidence="3" id="KW-1185">Reference proteome</keyword>
<keyword evidence="1" id="KW-1133">Transmembrane helix</keyword>
<proteinExistence type="predicted"/>
<accession>A0A1V2IDV3</accession>
<sequence>MAAEARPTRSQTTRRLLVRPVATLVVFWSGAPGLLGGCAAWLAGLTRGGRPLGGAARIAGIVGAFIALLNIVLTVGGVIVAAIAL</sequence>
<protein>
    <recommendedName>
        <fullName evidence="4">DUF4190 domain-containing protein</fullName>
    </recommendedName>
</protein>
<feature type="transmembrane region" description="Helical" evidence="1">
    <location>
        <begin position="55"/>
        <end position="84"/>
    </location>
</feature>
<dbReference type="EMBL" id="MOMC01000024">
    <property type="protein sequence ID" value="ONH30636.1"/>
    <property type="molecule type" value="Genomic_DNA"/>
</dbReference>
<evidence type="ECO:0008006" key="4">
    <source>
        <dbReference type="Google" id="ProtNLM"/>
    </source>
</evidence>
<dbReference type="Proteomes" id="UP000188929">
    <property type="component" value="Unassembled WGS sequence"/>
</dbReference>
<keyword evidence="1" id="KW-0812">Transmembrane</keyword>
<gene>
    <name evidence="2" type="ORF">BL253_12990</name>
</gene>